<name>A0ABX8Z6Y9_9NEIS</name>
<keyword evidence="2" id="KW-1185">Reference proteome</keyword>
<protein>
    <submittedName>
        <fullName evidence="1">Uncharacterized protein</fullName>
    </submittedName>
</protein>
<evidence type="ECO:0000313" key="2">
    <source>
        <dbReference type="Proteomes" id="UP000825679"/>
    </source>
</evidence>
<gene>
    <name evidence="1" type="ORF">K4H28_02735</name>
</gene>
<reference evidence="1 2" key="1">
    <citation type="submission" date="2021-08" db="EMBL/GenBank/DDBJ databases">
        <title>complete genome sequencing of Deefgea sp. D25.</title>
        <authorList>
            <person name="Bae J.-W."/>
            <person name="Gim D.-H."/>
        </authorList>
    </citation>
    <scope>NUCLEOTIDE SEQUENCE [LARGE SCALE GENOMIC DNA]</scope>
    <source>
        <strain evidence="1 2">D25</strain>
    </source>
</reference>
<dbReference type="EMBL" id="CP081150">
    <property type="protein sequence ID" value="QZA78352.1"/>
    <property type="molecule type" value="Genomic_DNA"/>
</dbReference>
<proteinExistence type="predicted"/>
<evidence type="ECO:0000313" key="1">
    <source>
        <dbReference type="EMBL" id="QZA78352.1"/>
    </source>
</evidence>
<accession>A0ABX8Z6Y9</accession>
<dbReference type="Proteomes" id="UP000825679">
    <property type="component" value="Chromosome"/>
</dbReference>
<organism evidence="1 2">
    <name type="scientific">Deefgea tanakiae</name>
    <dbReference type="NCBI Taxonomy" id="2865840"/>
    <lineage>
        <taxon>Bacteria</taxon>
        <taxon>Pseudomonadati</taxon>
        <taxon>Pseudomonadota</taxon>
        <taxon>Betaproteobacteria</taxon>
        <taxon>Neisseriales</taxon>
        <taxon>Chitinibacteraceae</taxon>
        <taxon>Deefgea</taxon>
    </lineage>
</organism>
<dbReference type="RefSeq" id="WP_221006859.1">
    <property type="nucleotide sequence ID" value="NZ_CP081150.1"/>
</dbReference>
<sequence length="164" mass="18353">MLLKRANPQHVGFCIFTAPINRQLAGRNRNSAKASVIETTKINHRRVSQELAMYDCLELDLKPIQNSTRNSPAVIKNKRLNFDTYREHNALQLRAAPHTGPQSLLRAFATANSLSLTTHNLPDGSLLVLGLNCEEALMFQRRFPELLATFEPARPIPKGKLCPA</sequence>